<dbReference type="AlphaFoldDB" id="A0A1F6ANU5"/>
<organism evidence="1 2">
    <name type="scientific">Candidatus Gottesmanbacteria bacterium RIFCSPLOWO2_01_FULL_39_12b</name>
    <dbReference type="NCBI Taxonomy" id="1798388"/>
    <lineage>
        <taxon>Bacteria</taxon>
        <taxon>Candidatus Gottesmaniibacteriota</taxon>
    </lineage>
</organism>
<dbReference type="SUPFAM" id="SSF159127">
    <property type="entry name" value="HupF/HypC-like"/>
    <property type="match status" value="1"/>
</dbReference>
<sequence length="67" mass="7356">MCFSIPLKVLKAVNNYVLIEGGQTVRLGNEIKVKKGDFLQVAGNMAVGKLSKSQGLKIRKLIKKLNN</sequence>
<evidence type="ECO:0000313" key="1">
    <source>
        <dbReference type="EMBL" id="OGG26359.1"/>
    </source>
</evidence>
<dbReference type="EMBL" id="MFJR01000010">
    <property type="protein sequence ID" value="OGG26359.1"/>
    <property type="molecule type" value="Genomic_DNA"/>
</dbReference>
<evidence type="ECO:0008006" key="3">
    <source>
        <dbReference type="Google" id="ProtNLM"/>
    </source>
</evidence>
<protein>
    <recommendedName>
        <fullName evidence="3">HypC/HybG/HupF family hydrogenase formation chaperone</fullName>
    </recommendedName>
</protein>
<name>A0A1F6ANU5_9BACT</name>
<reference evidence="1 2" key="1">
    <citation type="journal article" date="2016" name="Nat. Commun.">
        <title>Thousands of microbial genomes shed light on interconnected biogeochemical processes in an aquifer system.</title>
        <authorList>
            <person name="Anantharaman K."/>
            <person name="Brown C.T."/>
            <person name="Hug L.A."/>
            <person name="Sharon I."/>
            <person name="Castelle C.J."/>
            <person name="Probst A.J."/>
            <person name="Thomas B.C."/>
            <person name="Singh A."/>
            <person name="Wilkins M.J."/>
            <person name="Karaoz U."/>
            <person name="Brodie E.L."/>
            <person name="Williams K.H."/>
            <person name="Hubbard S.S."/>
            <person name="Banfield J.F."/>
        </authorList>
    </citation>
    <scope>NUCLEOTIDE SEQUENCE [LARGE SCALE GENOMIC DNA]</scope>
</reference>
<dbReference type="Proteomes" id="UP000176609">
    <property type="component" value="Unassembled WGS sequence"/>
</dbReference>
<evidence type="ECO:0000313" key="2">
    <source>
        <dbReference type="Proteomes" id="UP000176609"/>
    </source>
</evidence>
<gene>
    <name evidence="1" type="ORF">A2960_03440</name>
</gene>
<accession>A0A1F6ANU5</accession>
<dbReference type="Gene3D" id="2.30.30.140">
    <property type="match status" value="1"/>
</dbReference>
<comment type="caution">
    <text evidence="1">The sequence shown here is derived from an EMBL/GenBank/DDBJ whole genome shotgun (WGS) entry which is preliminary data.</text>
</comment>
<proteinExistence type="predicted"/>